<evidence type="ECO:0000256" key="10">
    <source>
        <dbReference type="ARBA" id="ARBA00048721"/>
    </source>
</evidence>
<comment type="pathway">
    <text evidence="2 11">Cofactor biosynthesis; NAD(+) biosynthesis; deamido-NAD(+) from nicotinate D-ribonucleotide: step 1/1.</text>
</comment>
<evidence type="ECO:0000313" key="13">
    <source>
        <dbReference type="EMBL" id="MBK3518327.1"/>
    </source>
</evidence>
<dbReference type="NCBIfam" id="TIGR00482">
    <property type="entry name" value="nicotinate (nicotinamide) nucleotide adenylyltransferase"/>
    <property type="match status" value="1"/>
</dbReference>
<evidence type="ECO:0000256" key="1">
    <source>
        <dbReference type="ARBA" id="ARBA00002324"/>
    </source>
</evidence>
<dbReference type="PANTHER" id="PTHR39321">
    <property type="entry name" value="NICOTINATE-NUCLEOTIDE ADENYLYLTRANSFERASE-RELATED"/>
    <property type="match status" value="1"/>
</dbReference>
<keyword evidence="14" id="KW-1185">Reference proteome</keyword>
<evidence type="ECO:0000256" key="11">
    <source>
        <dbReference type="HAMAP-Rule" id="MF_00244"/>
    </source>
</evidence>
<keyword evidence="4 11" id="KW-0662">Pyridine nucleotide biosynthesis</keyword>
<dbReference type="SUPFAM" id="SSF52374">
    <property type="entry name" value="Nucleotidylyl transferase"/>
    <property type="match status" value="1"/>
</dbReference>
<evidence type="ECO:0000256" key="4">
    <source>
        <dbReference type="ARBA" id="ARBA00022642"/>
    </source>
</evidence>
<dbReference type="PANTHER" id="PTHR39321:SF3">
    <property type="entry name" value="PHOSPHOPANTETHEINE ADENYLYLTRANSFERASE"/>
    <property type="match status" value="1"/>
</dbReference>
<feature type="domain" description="Cytidyltransferase-like" evidence="12">
    <location>
        <begin position="6"/>
        <end position="164"/>
    </location>
</feature>
<evidence type="ECO:0000256" key="7">
    <source>
        <dbReference type="ARBA" id="ARBA00022741"/>
    </source>
</evidence>
<dbReference type="HAMAP" id="MF_00244">
    <property type="entry name" value="NaMN_adenylyltr"/>
    <property type="match status" value="1"/>
</dbReference>
<comment type="caution">
    <text evidence="13">The sequence shown here is derived from an EMBL/GenBank/DDBJ whole genome shotgun (WGS) entry which is preliminary data.</text>
</comment>
<comment type="catalytic activity">
    <reaction evidence="10 11">
        <text>nicotinate beta-D-ribonucleotide + ATP + H(+) = deamido-NAD(+) + diphosphate</text>
        <dbReference type="Rhea" id="RHEA:22860"/>
        <dbReference type="ChEBI" id="CHEBI:15378"/>
        <dbReference type="ChEBI" id="CHEBI:30616"/>
        <dbReference type="ChEBI" id="CHEBI:33019"/>
        <dbReference type="ChEBI" id="CHEBI:57502"/>
        <dbReference type="ChEBI" id="CHEBI:58437"/>
        <dbReference type="EC" id="2.7.7.18"/>
    </reaction>
</comment>
<evidence type="ECO:0000256" key="8">
    <source>
        <dbReference type="ARBA" id="ARBA00022840"/>
    </source>
</evidence>
<keyword evidence="5 11" id="KW-0808">Transferase</keyword>
<evidence type="ECO:0000256" key="6">
    <source>
        <dbReference type="ARBA" id="ARBA00022695"/>
    </source>
</evidence>
<dbReference type="Pfam" id="PF01467">
    <property type="entry name" value="CTP_transf_like"/>
    <property type="match status" value="1"/>
</dbReference>
<dbReference type="InterPro" id="IPR014729">
    <property type="entry name" value="Rossmann-like_a/b/a_fold"/>
</dbReference>
<dbReference type="NCBIfam" id="TIGR00125">
    <property type="entry name" value="cyt_tran_rel"/>
    <property type="match status" value="1"/>
</dbReference>
<keyword evidence="9 11" id="KW-0520">NAD</keyword>
<dbReference type="InterPro" id="IPR004821">
    <property type="entry name" value="Cyt_trans-like"/>
</dbReference>
<dbReference type="Gene3D" id="3.40.50.620">
    <property type="entry name" value="HUPs"/>
    <property type="match status" value="1"/>
</dbReference>
<gene>
    <name evidence="11" type="primary">nadD</name>
    <name evidence="13" type="ORF">JIV24_13360</name>
</gene>
<dbReference type="CDD" id="cd02165">
    <property type="entry name" value="NMNAT"/>
    <property type="match status" value="1"/>
</dbReference>
<organism evidence="13 14">
    <name type="scientific">Carboxylicivirga marina</name>
    <dbReference type="NCBI Taxonomy" id="2800988"/>
    <lineage>
        <taxon>Bacteria</taxon>
        <taxon>Pseudomonadati</taxon>
        <taxon>Bacteroidota</taxon>
        <taxon>Bacteroidia</taxon>
        <taxon>Marinilabiliales</taxon>
        <taxon>Marinilabiliaceae</taxon>
        <taxon>Carboxylicivirga</taxon>
    </lineage>
</organism>
<dbReference type="RefSeq" id="WP_200465554.1">
    <property type="nucleotide sequence ID" value="NZ_JAENRR010000031.1"/>
</dbReference>
<evidence type="ECO:0000256" key="9">
    <source>
        <dbReference type="ARBA" id="ARBA00023027"/>
    </source>
</evidence>
<sequence>MQSVGLFFGSFNPIHIGHLALANYMHEFEGLSEIWFVVSPLNPFKKADDLLDSEQRIEMVRLATEEQKTYRAEDIELSLPIPSYTIDTLNALTKRYPEKKFSIIMGADNIIRFNKWKSAEEIISNYNILIYPRPGYHLDAKQLPNNCKLSNAPLVEIASSDIRQWIKEGKSTPYLVPERVFEYIKEHKLYI</sequence>
<evidence type="ECO:0000259" key="12">
    <source>
        <dbReference type="Pfam" id="PF01467"/>
    </source>
</evidence>
<name>A0ABS1HKX8_9BACT</name>
<dbReference type="GO" id="GO:0004515">
    <property type="term" value="F:nicotinate-nucleotide adenylyltransferase activity"/>
    <property type="evidence" value="ECO:0007669"/>
    <property type="project" value="UniProtKB-EC"/>
</dbReference>
<dbReference type="EC" id="2.7.7.18" evidence="11"/>
<evidence type="ECO:0000313" key="14">
    <source>
        <dbReference type="Proteomes" id="UP000605676"/>
    </source>
</evidence>
<evidence type="ECO:0000256" key="5">
    <source>
        <dbReference type="ARBA" id="ARBA00022679"/>
    </source>
</evidence>
<keyword evidence="7 11" id="KW-0547">Nucleotide-binding</keyword>
<protein>
    <recommendedName>
        <fullName evidence="11">Probable nicotinate-nucleotide adenylyltransferase</fullName>
        <ecNumber evidence="11">2.7.7.18</ecNumber>
    </recommendedName>
    <alternativeName>
        <fullName evidence="11">Deamido-NAD(+) diphosphorylase</fullName>
    </alternativeName>
    <alternativeName>
        <fullName evidence="11">Deamido-NAD(+) pyrophosphorylase</fullName>
    </alternativeName>
    <alternativeName>
        <fullName evidence="11">Nicotinate mononucleotide adenylyltransferase</fullName>
        <shortName evidence="11">NaMN adenylyltransferase</shortName>
    </alternativeName>
</protein>
<dbReference type="InterPro" id="IPR005248">
    <property type="entry name" value="NadD/NMNAT"/>
</dbReference>
<comment type="function">
    <text evidence="1 11">Catalyzes the reversible adenylation of nicotinate mononucleotide (NaMN) to nicotinic acid adenine dinucleotide (NaAD).</text>
</comment>
<keyword evidence="6 11" id="KW-0548">Nucleotidyltransferase</keyword>
<dbReference type="EMBL" id="JAENRR010000031">
    <property type="protein sequence ID" value="MBK3518327.1"/>
    <property type="molecule type" value="Genomic_DNA"/>
</dbReference>
<evidence type="ECO:0000256" key="3">
    <source>
        <dbReference type="ARBA" id="ARBA00009014"/>
    </source>
</evidence>
<reference evidence="13 14" key="1">
    <citation type="submission" date="2021-01" db="EMBL/GenBank/DDBJ databases">
        <title>Carboxyliciviraga sp.nov., isolated from coastal sediments.</title>
        <authorList>
            <person name="Lu D."/>
            <person name="Zhang T."/>
        </authorList>
    </citation>
    <scope>NUCLEOTIDE SEQUENCE [LARGE SCALE GENOMIC DNA]</scope>
    <source>
        <strain evidence="13 14">N1Y132</strain>
    </source>
</reference>
<evidence type="ECO:0000256" key="2">
    <source>
        <dbReference type="ARBA" id="ARBA00005019"/>
    </source>
</evidence>
<proteinExistence type="inferred from homology"/>
<comment type="similarity">
    <text evidence="3 11">Belongs to the NadD family.</text>
</comment>
<dbReference type="Proteomes" id="UP000605676">
    <property type="component" value="Unassembled WGS sequence"/>
</dbReference>
<accession>A0ABS1HKX8</accession>
<keyword evidence="8 11" id="KW-0067">ATP-binding</keyword>